<sequence>MTTTNFNPRSLAQTLGKKGFTYLLWRGIFAVLVGIMFLVWPFDSATVFGILVGAWMIVDGLATCGMAFDQRKAGIPWGWKLAEGIISVIAGLLIVIFPASFAVVSSFFILGFLAFGLIFQGIVQMTTPKPLRSGWLIVNGIINVIFGLILGFLAILNPVDSVFSLAWMAGLTIIVIGAYMIWFAFKVRKLSV</sequence>
<keyword evidence="1" id="KW-0472">Membrane</keyword>
<dbReference type="EMBL" id="QXJK01000014">
    <property type="protein sequence ID" value="RIX33569.1"/>
    <property type="molecule type" value="Genomic_DNA"/>
</dbReference>
<feature type="transmembrane region" description="Helical" evidence="1">
    <location>
        <begin position="80"/>
        <end position="97"/>
    </location>
</feature>
<proteinExistence type="predicted"/>
<feature type="transmembrane region" description="Helical" evidence="1">
    <location>
        <begin position="20"/>
        <end position="40"/>
    </location>
</feature>
<comment type="caution">
    <text evidence="2">The sequence shown here is derived from an EMBL/GenBank/DDBJ whole genome shotgun (WGS) entry which is preliminary data.</text>
</comment>
<dbReference type="AlphaFoldDB" id="A0A418Q501"/>
<dbReference type="InterPro" id="IPR052712">
    <property type="entry name" value="Acid_resist_chaperone_HdeD"/>
</dbReference>
<dbReference type="PANTHER" id="PTHR34989">
    <property type="entry name" value="PROTEIN HDED"/>
    <property type="match status" value="1"/>
</dbReference>
<evidence type="ECO:0008006" key="4">
    <source>
        <dbReference type="Google" id="ProtNLM"/>
    </source>
</evidence>
<evidence type="ECO:0000313" key="2">
    <source>
        <dbReference type="EMBL" id="RIX33569.1"/>
    </source>
</evidence>
<organism evidence="2 3">
    <name type="scientific">Corynebacterium falsenii</name>
    <dbReference type="NCBI Taxonomy" id="108486"/>
    <lineage>
        <taxon>Bacteria</taxon>
        <taxon>Bacillati</taxon>
        <taxon>Actinomycetota</taxon>
        <taxon>Actinomycetes</taxon>
        <taxon>Mycobacteriales</taxon>
        <taxon>Corynebacteriaceae</taxon>
        <taxon>Corynebacterium</taxon>
    </lineage>
</organism>
<dbReference type="RefSeq" id="WP_119665233.1">
    <property type="nucleotide sequence ID" value="NZ_DYWY01000126.1"/>
</dbReference>
<dbReference type="Proteomes" id="UP000285278">
    <property type="component" value="Unassembled WGS sequence"/>
</dbReference>
<dbReference type="PANTHER" id="PTHR34989:SF1">
    <property type="entry name" value="PROTEIN HDED"/>
    <property type="match status" value="1"/>
</dbReference>
<feature type="transmembrane region" description="Helical" evidence="1">
    <location>
        <begin position="46"/>
        <end position="68"/>
    </location>
</feature>
<dbReference type="OrthoDB" id="4407770at2"/>
<dbReference type="STRING" id="1451189.CFAL_01760"/>
<evidence type="ECO:0000256" key="1">
    <source>
        <dbReference type="SAM" id="Phobius"/>
    </source>
</evidence>
<feature type="transmembrane region" description="Helical" evidence="1">
    <location>
        <begin position="103"/>
        <end position="123"/>
    </location>
</feature>
<dbReference type="InterPro" id="IPR005325">
    <property type="entry name" value="DUF308_memb"/>
</dbReference>
<dbReference type="Pfam" id="PF03729">
    <property type="entry name" value="DUF308"/>
    <property type="match status" value="2"/>
</dbReference>
<keyword evidence="1" id="KW-0812">Transmembrane</keyword>
<feature type="transmembrane region" description="Helical" evidence="1">
    <location>
        <begin position="135"/>
        <end position="156"/>
    </location>
</feature>
<evidence type="ECO:0000313" key="3">
    <source>
        <dbReference type="Proteomes" id="UP000285278"/>
    </source>
</evidence>
<feature type="transmembrane region" description="Helical" evidence="1">
    <location>
        <begin position="162"/>
        <end position="185"/>
    </location>
</feature>
<reference evidence="2 3" key="1">
    <citation type="submission" date="2018-09" db="EMBL/GenBank/DDBJ databases">
        <title>Optimization and identification of Corynebacterium falsenii FN1-14 from fish paste.</title>
        <authorList>
            <person name="Daroonpunt R."/>
            <person name="Tanasupawat S."/>
        </authorList>
    </citation>
    <scope>NUCLEOTIDE SEQUENCE [LARGE SCALE GENOMIC DNA]</scope>
    <source>
        <strain evidence="2 3">FN1-14</strain>
    </source>
</reference>
<protein>
    <recommendedName>
        <fullName evidence="4">HdeD family acid-resistance protein</fullName>
    </recommendedName>
</protein>
<name>A0A418Q501_9CORY</name>
<gene>
    <name evidence="2" type="ORF">D3M95_10060</name>
</gene>
<dbReference type="GO" id="GO:0005886">
    <property type="term" value="C:plasma membrane"/>
    <property type="evidence" value="ECO:0007669"/>
    <property type="project" value="TreeGrafter"/>
</dbReference>
<keyword evidence="3" id="KW-1185">Reference proteome</keyword>
<accession>A0A418Q501</accession>
<keyword evidence="1" id="KW-1133">Transmembrane helix</keyword>